<feature type="transmembrane region" description="Helical" evidence="5">
    <location>
        <begin position="185"/>
        <end position="203"/>
    </location>
</feature>
<evidence type="ECO:0000259" key="6">
    <source>
        <dbReference type="Pfam" id="PF01545"/>
    </source>
</evidence>
<protein>
    <submittedName>
        <fullName evidence="7">Cation transporter</fullName>
    </submittedName>
</protein>
<name>A0ABS8KY46_9HYPH</name>
<sequence>MSASCHSHSHGHGHGHDHGAAAATSPAYRRILWIALAVNLAMFLVEIGAGVAAQSVSLLADSLDFLGDAGNYGISLFVLGMVIRWRARASLLKAASMGAFGLWVAITTVNHALAGTVPAAPVMGIVGALALAANFGVAVLLYRWREGDSNMRSVWICTRNDAIGNLAVLAAAAGVFGSGSGWPDYIVAATMSGLALVGALQVTRHAMAELRGSREAGPQAVGSL</sequence>
<dbReference type="Pfam" id="PF01545">
    <property type="entry name" value="Cation_efflux"/>
    <property type="match status" value="1"/>
</dbReference>
<evidence type="ECO:0000313" key="8">
    <source>
        <dbReference type="Proteomes" id="UP001198862"/>
    </source>
</evidence>
<feature type="transmembrane region" description="Helical" evidence="5">
    <location>
        <begin position="95"/>
        <end position="113"/>
    </location>
</feature>
<organism evidence="7 8">
    <name type="scientific">Reyranella aquatilis</name>
    <dbReference type="NCBI Taxonomy" id="2035356"/>
    <lineage>
        <taxon>Bacteria</taxon>
        <taxon>Pseudomonadati</taxon>
        <taxon>Pseudomonadota</taxon>
        <taxon>Alphaproteobacteria</taxon>
        <taxon>Hyphomicrobiales</taxon>
        <taxon>Reyranellaceae</taxon>
        <taxon>Reyranella</taxon>
    </lineage>
</organism>
<comment type="caution">
    <text evidence="7">The sequence shown here is derived from an EMBL/GenBank/DDBJ whole genome shotgun (WGS) entry which is preliminary data.</text>
</comment>
<dbReference type="RefSeq" id="WP_230552139.1">
    <property type="nucleotide sequence ID" value="NZ_JAJISD010000008.1"/>
</dbReference>
<dbReference type="InterPro" id="IPR058533">
    <property type="entry name" value="Cation_efflux_TM"/>
</dbReference>
<dbReference type="InterPro" id="IPR027469">
    <property type="entry name" value="Cation_efflux_TMD_sf"/>
</dbReference>
<gene>
    <name evidence="7" type="ORF">LJ725_18580</name>
</gene>
<proteinExistence type="predicted"/>
<keyword evidence="3 5" id="KW-1133">Transmembrane helix</keyword>
<evidence type="ECO:0000256" key="2">
    <source>
        <dbReference type="ARBA" id="ARBA00022692"/>
    </source>
</evidence>
<feature type="transmembrane region" description="Helical" evidence="5">
    <location>
        <begin position="31"/>
        <end position="53"/>
    </location>
</feature>
<keyword evidence="8" id="KW-1185">Reference proteome</keyword>
<dbReference type="EMBL" id="JAJISD010000008">
    <property type="protein sequence ID" value="MCC8430985.1"/>
    <property type="molecule type" value="Genomic_DNA"/>
</dbReference>
<feature type="transmembrane region" description="Helical" evidence="5">
    <location>
        <begin position="119"/>
        <end position="142"/>
    </location>
</feature>
<evidence type="ECO:0000256" key="5">
    <source>
        <dbReference type="SAM" id="Phobius"/>
    </source>
</evidence>
<accession>A0ABS8KY46</accession>
<keyword evidence="2 5" id="KW-0812">Transmembrane</keyword>
<evidence type="ECO:0000256" key="3">
    <source>
        <dbReference type="ARBA" id="ARBA00022989"/>
    </source>
</evidence>
<feature type="transmembrane region" description="Helical" evidence="5">
    <location>
        <begin position="65"/>
        <end position="83"/>
    </location>
</feature>
<dbReference type="SUPFAM" id="SSF161111">
    <property type="entry name" value="Cation efflux protein transmembrane domain-like"/>
    <property type="match status" value="1"/>
</dbReference>
<feature type="transmembrane region" description="Helical" evidence="5">
    <location>
        <begin position="162"/>
        <end position="179"/>
    </location>
</feature>
<reference evidence="7 8" key="1">
    <citation type="submission" date="2021-11" db="EMBL/GenBank/DDBJ databases">
        <authorList>
            <person name="Lee D.-H."/>
            <person name="Kim S.-B."/>
        </authorList>
    </citation>
    <scope>NUCLEOTIDE SEQUENCE [LARGE SCALE GENOMIC DNA]</scope>
    <source>
        <strain evidence="7 8">KCTC 52223</strain>
    </source>
</reference>
<comment type="subcellular location">
    <subcellularLocation>
        <location evidence="1">Membrane</location>
        <topology evidence="1">Multi-pass membrane protein</topology>
    </subcellularLocation>
</comment>
<evidence type="ECO:0000256" key="4">
    <source>
        <dbReference type="ARBA" id="ARBA00023136"/>
    </source>
</evidence>
<dbReference type="Gene3D" id="1.20.1510.10">
    <property type="entry name" value="Cation efflux protein transmembrane domain"/>
    <property type="match status" value="1"/>
</dbReference>
<dbReference type="Proteomes" id="UP001198862">
    <property type="component" value="Unassembled WGS sequence"/>
</dbReference>
<feature type="domain" description="Cation efflux protein transmembrane" evidence="6">
    <location>
        <begin position="32"/>
        <end position="210"/>
    </location>
</feature>
<evidence type="ECO:0000256" key="1">
    <source>
        <dbReference type="ARBA" id="ARBA00004141"/>
    </source>
</evidence>
<keyword evidence="4 5" id="KW-0472">Membrane</keyword>
<evidence type="ECO:0000313" key="7">
    <source>
        <dbReference type="EMBL" id="MCC8430985.1"/>
    </source>
</evidence>